<feature type="transmembrane region" description="Helical" evidence="7">
    <location>
        <begin position="219"/>
        <end position="237"/>
    </location>
</feature>
<feature type="transmembrane region" description="Helical" evidence="7">
    <location>
        <begin position="458"/>
        <end position="480"/>
    </location>
</feature>
<dbReference type="SUPFAM" id="SSF103473">
    <property type="entry name" value="MFS general substrate transporter"/>
    <property type="match status" value="1"/>
</dbReference>
<dbReference type="PANTHER" id="PTHR23506:SF23">
    <property type="entry name" value="GH10249P"/>
    <property type="match status" value="1"/>
</dbReference>
<dbReference type="InterPro" id="IPR020846">
    <property type="entry name" value="MFS_dom"/>
</dbReference>
<comment type="subcellular location">
    <subcellularLocation>
        <location evidence="1">Membrane</location>
        <topology evidence="1">Multi-pass membrane protein</topology>
    </subcellularLocation>
</comment>
<dbReference type="AlphaFoldDB" id="A0A443SNU8"/>
<feature type="transmembrane region" description="Helical" evidence="7">
    <location>
        <begin position="360"/>
        <end position="380"/>
    </location>
</feature>
<dbReference type="Pfam" id="PF07690">
    <property type="entry name" value="MFS_1"/>
    <property type="match status" value="1"/>
</dbReference>
<evidence type="ECO:0000256" key="3">
    <source>
        <dbReference type="ARBA" id="ARBA00022692"/>
    </source>
</evidence>
<dbReference type="PROSITE" id="PS50850">
    <property type="entry name" value="MFS"/>
    <property type="match status" value="1"/>
</dbReference>
<feature type="transmembrane region" description="Helical" evidence="7">
    <location>
        <begin position="333"/>
        <end position="353"/>
    </location>
</feature>
<sequence>MNKFVSWQPVPIIPGFLFEIHHQKNMAKLNESLMESAASASNDVNSNVKIETPLLLKDAIEKQSNQKAKFDNSGESECRCNEMETTTETTTELITQKPVPSISLEEKIRHQELLNENLEVGVLFASKPIVQAIANPFIGMLTNSVIDTFQCMQSSHNIWSIFLLFTYNRFLIDYSNATLFCLSRIGFTIPMFSGFVILFLSTLTFAVGKSFPTLFLARSMQGIGSACTSVAGMGMLAKRYPDDRERGNALAIALGGLALGVLIGPPFGGLIVLKPKVLKEDLEATPLKELIRDPYIIIAAGTITVANLGIGILEPSLPLYMMDIMHSSKWEQGAAFLPASISYLIGTNIFGPLGYRMGRWLASFVALIMIAFSLLFITMAMSFHQLIVPMAVIGFAIVVNHELCAGMVDSSIMPMLGYLVDIRHTAVYGGIYAIGDVAFCLGFIGGPSLSSTIGKWFGFQWLAITTAVICFIYSPMMFLLRKPPARNEDQLLLHESTVRYVNYTNEETPEEDNDCKKLSDQTMLP</sequence>
<dbReference type="Gene3D" id="1.20.1250.20">
    <property type="entry name" value="MFS general substrate transporter like domains"/>
    <property type="match status" value="1"/>
</dbReference>
<dbReference type="Proteomes" id="UP000288716">
    <property type="component" value="Unassembled WGS sequence"/>
</dbReference>
<dbReference type="InterPro" id="IPR036259">
    <property type="entry name" value="MFS_trans_sf"/>
</dbReference>
<evidence type="ECO:0000256" key="6">
    <source>
        <dbReference type="SAM" id="MobiDB-lite"/>
    </source>
</evidence>
<feature type="transmembrane region" description="Helical" evidence="7">
    <location>
        <begin position="426"/>
        <end position="446"/>
    </location>
</feature>
<evidence type="ECO:0000256" key="7">
    <source>
        <dbReference type="SAM" id="Phobius"/>
    </source>
</evidence>
<feature type="region of interest" description="Disordered" evidence="6">
    <location>
        <begin position="505"/>
        <end position="525"/>
    </location>
</feature>
<dbReference type="VEuPathDB" id="VectorBase:LDEU002839"/>
<dbReference type="EMBL" id="NCKV01001022">
    <property type="protein sequence ID" value="RWS29201.1"/>
    <property type="molecule type" value="Genomic_DNA"/>
</dbReference>
<reference evidence="9 10" key="1">
    <citation type="journal article" date="2018" name="Gigascience">
        <title>Genomes of trombidid mites reveal novel predicted allergens and laterally-transferred genes associated with secondary metabolism.</title>
        <authorList>
            <person name="Dong X."/>
            <person name="Chaisiri K."/>
            <person name="Xia D."/>
            <person name="Armstrong S.D."/>
            <person name="Fang Y."/>
            <person name="Donnelly M.J."/>
            <person name="Kadowaki T."/>
            <person name="McGarry J.W."/>
            <person name="Darby A.C."/>
            <person name="Makepeace B.L."/>
        </authorList>
    </citation>
    <scope>NUCLEOTIDE SEQUENCE [LARGE SCALE GENOMIC DNA]</scope>
    <source>
        <strain evidence="9">UoL-UT</strain>
    </source>
</reference>
<keyword evidence="4 7" id="KW-1133">Transmembrane helix</keyword>
<protein>
    <submittedName>
        <fullName evidence="9">Synaptic vesicular amine transporter-like protein</fullName>
    </submittedName>
</protein>
<organism evidence="9 10">
    <name type="scientific">Leptotrombidium deliense</name>
    <dbReference type="NCBI Taxonomy" id="299467"/>
    <lineage>
        <taxon>Eukaryota</taxon>
        <taxon>Metazoa</taxon>
        <taxon>Ecdysozoa</taxon>
        <taxon>Arthropoda</taxon>
        <taxon>Chelicerata</taxon>
        <taxon>Arachnida</taxon>
        <taxon>Acari</taxon>
        <taxon>Acariformes</taxon>
        <taxon>Trombidiformes</taxon>
        <taxon>Prostigmata</taxon>
        <taxon>Anystina</taxon>
        <taxon>Parasitengona</taxon>
        <taxon>Trombiculoidea</taxon>
        <taxon>Trombiculidae</taxon>
        <taxon>Leptotrombidium</taxon>
    </lineage>
</organism>
<dbReference type="GO" id="GO:0043195">
    <property type="term" value="C:terminal bouton"/>
    <property type="evidence" value="ECO:0007669"/>
    <property type="project" value="TreeGrafter"/>
</dbReference>
<evidence type="ECO:0000259" key="8">
    <source>
        <dbReference type="PROSITE" id="PS50850"/>
    </source>
</evidence>
<dbReference type="GO" id="GO:0005335">
    <property type="term" value="F:serotonin:sodium:chloride symporter activity"/>
    <property type="evidence" value="ECO:0007669"/>
    <property type="project" value="TreeGrafter"/>
</dbReference>
<evidence type="ECO:0000313" key="10">
    <source>
        <dbReference type="Proteomes" id="UP000288716"/>
    </source>
</evidence>
<feature type="transmembrane region" description="Helical" evidence="7">
    <location>
        <begin position="294"/>
        <end position="313"/>
    </location>
</feature>
<name>A0A443SNU8_9ACAR</name>
<dbReference type="FunFam" id="1.20.1250.20:FF:000401">
    <property type="entry name" value="Vesicular amine transporter"/>
    <property type="match status" value="1"/>
</dbReference>
<evidence type="ECO:0000256" key="2">
    <source>
        <dbReference type="ARBA" id="ARBA00022448"/>
    </source>
</evidence>
<accession>A0A443SNU8</accession>
<evidence type="ECO:0000256" key="5">
    <source>
        <dbReference type="ARBA" id="ARBA00023136"/>
    </source>
</evidence>
<comment type="caution">
    <text evidence="9">The sequence shown here is derived from an EMBL/GenBank/DDBJ whole genome shotgun (WGS) entry which is preliminary data.</text>
</comment>
<dbReference type="PANTHER" id="PTHR23506">
    <property type="entry name" value="GH10249P"/>
    <property type="match status" value="1"/>
</dbReference>
<proteinExistence type="predicted"/>
<feature type="transmembrane region" description="Helical" evidence="7">
    <location>
        <begin position="386"/>
        <end position="405"/>
    </location>
</feature>
<dbReference type="Gene3D" id="1.20.1720.10">
    <property type="entry name" value="Multidrug resistance protein D"/>
    <property type="match status" value="1"/>
</dbReference>
<dbReference type="InterPro" id="IPR011701">
    <property type="entry name" value="MFS"/>
</dbReference>
<feature type="transmembrane region" description="Helical" evidence="7">
    <location>
        <begin position="249"/>
        <end position="273"/>
    </location>
</feature>
<dbReference type="GO" id="GO:0015842">
    <property type="term" value="P:aminergic neurotransmitter loading into synaptic vesicle"/>
    <property type="evidence" value="ECO:0007669"/>
    <property type="project" value="TreeGrafter"/>
</dbReference>
<gene>
    <name evidence="9" type="ORF">B4U80_07555</name>
</gene>
<feature type="transmembrane region" description="Helical" evidence="7">
    <location>
        <begin position="185"/>
        <end position="207"/>
    </location>
</feature>
<dbReference type="GO" id="GO:0030672">
    <property type="term" value="C:synaptic vesicle membrane"/>
    <property type="evidence" value="ECO:0007669"/>
    <property type="project" value="TreeGrafter"/>
</dbReference>
<evidence type="ECO:0000313" key="9">
    <source>
        <dbReference type="EMBL" id="RWS29201.1"/>
    </source>
</evidence>
<keyword evidence="10" id="KW-1185">Reference proteome</keyword>
<keyword evidence="2" id="KW-0813">Transport</keyword>
<feature type="domain" description="Major facilitator superfamily (MFS) profile" evidence="8">
    <location>
        <begin position="295"/>
        <end position="525"/>
    </location>
</feature>
<keyword evidence="3 7" id="KW-0812">Transmembrane</keyword>
<evidence type="ECO:0000256" key="1">
    <source>
        <dbReference type="ARBA" id="ARBA00004141"/>
    </source>
</evidence>
<dbReference type="STRING" id="299467.A0A443SNU8"/>
<keyword evidence="5 7" id="KW-0472">Membrane</keyword>
<dbReference type="OrthoDB" id="5086884at2759"/>
<evidence type="ECO:0000256" key="4">
    <source>
        <dbReference type="ARBA" id="ARBA00022989"/>
    </source>
</evidence>
<dbReference type="InterPro" id="IPR050930">
    <property type="entry name" value="MFS_Vesicular_Transporter"/>
</dbReference>